<reference evidence="2 3" key="1">
    <citation type="journal article" date="2009" name="BMC Genomics">
        <title>Conservation in the face of diversity: multistrain analysis of an intracellular bacterium.</title>
        <authorList>
            <person name="Dark M.J."/>
            <person name="Herndon D.R."/>
            <person name="Kappmeyer L.S."/>
            <person name="Gonzales M.P."/>
            <person name="Nordeen E."/>
            <person name="Palmer G.H."/>
            <person name="Knowles D.P. Jr."/>
            <person name="Brayton K.A."/>
        </authorList>
    </citation>
    <scope>NUCLEOTIDE SEQUENCE [LARGE SCALE GENOMIC DNA]</scope>
    <source>
        <strain evidence="2 3">Florida</strain>
    </source>
</reference>
<dbReference type="EMBL" id="CP001079">
    <property type="protein sequence ID" value="ACM49428.1"/>
    <property type="molecule type" value="Genomic_DNA"/>
</dbReference>
<dbReference type="PROSITE" id="PS51257">
    <property type="entry name" value="PROKAR_LIPOPROTEIN"/>
    <property type="match status" value="1"/>
</dbReference>
<dbReference type="STRING" id="320483.AMF_583"/>
<keyword evidence="1" id="KW-0812">Transmembrane</keyword>
<keyword evidence="3" id="KW-1185">Reference proteome</keyword>
<proteinExistence type="predicted"/>
<protein>
    <submittedName>
        <fullName evidence="2">Uncharacterized protein</fullName>
    </submittedName>
</protein>
<dbReference type="KEGG" id="amf:AMF_583"/>
<sequence length="258" mass="27898">MGCKMPGSRKGGLTTQCVVTACTAALTAVFCAQYFCAREDSETVNECERLRVELENMAVKQSIMKGRIIDHFSLLCVLDSIDTKIPERWFPPANHGTCVTVGAAASSICKVVLGVAIGSILLLYVLKQLFGSGVYTAGISIPDPVVGAIVASFMILGTLGCCSTVVGRHGNSKKKQGHTLRKLARACEKSQAHYERIVDSAERYNALPEDVKYNIRTSEYLSALVKEKIVSGTFTEKSAKEIKEKADACYVEEVSICA</sequence>
<feature type="transmembrane region" description="Helical" evidence="1">
    <location>
        <begin position="98"/>
        <end position="125"/>
    </location>
</feature>
<dbReference type="AlphaFoldDB" id="B9KIW6"/>
<dbReference type="Proteomes" id="UP000007307">
    <property type="component" value="Chromosome"/>
</dbReference>
<accession>B9KIW6</accession>
<gene>
    <name evidence="2" type="ordered locus">AMF_583</name>
</gene>
<evidence type="ECO:0000256" key="1">
    <source>
        <dbReference type="SAM" id="Phobius"/>
    </source>
</evidence>
<evidence type="ECO:0000313" key="3">
    <source>
        <dbReference type="Proteomes" id="UP000007307"/>
    </source>
</evidence>
<name>B9KIW6_ANAMF</name>
<keyword evidence="1" id="KW-1133">Transmembrane helix</keyword>
<organism evidence="2 3">
    <name type="scientific">Anaplasma marginale (strain Florida)</name>
    <dbReference type="NCBI Taxonomy" id="320483"/>
    <lineage>
        <taxon>Bacteria</taxon>
        <taxon>Pseudomonadati</taxon>
        <taxon>Pseudomonadota</taxon>
        <taxon>Alphaproteobacteria</taxon>
        <taxon>Rickettsiales</taxon>
        <taxon>Anaplasmataceae</taxon>
        <taxon>Anaplasma</taxon>
    </lineage>
</organism>
<keyword evidence="1" id="KW-0472">Membrane</keyword>
<evidence type="ECO:0000313" key="2">
    <source>
        <dbReference type="EMBL" id="ACM49428.1"/>
    </source>
</evidence>
<dbReference type="HOGENOM" id="CLU_1092559_0_0_5"/>
<feature type="transmembrane region" description="Helical" evidence="1">
    <location>
        <begin position="145"/>
        <end position="166"/>
    </location>
</feature>